<comment type="caution">
    <text evidence="12">The sequence shown here is derived from an EMBL/GenBank/DDBJ whole genome shotgun (WGS) entry which is preliminary data.</text>
</comment>
<dbReference type="PANTHER" id="PTHR31052">
    <property type="entry name" value="COBRA-LIKE PROTEIN 7"/>
    <property type="match status" value="1"/>
</dbReference>
<feature type="compositionally biased region" description="Gly residues" evidence="9">
    <location>
        <begin position="19"/>
        <end position="34"/>
    </location>
</feature>
<dbReference type="GO" id="GO:0010215">
    <property type="term" value="P:cellulose microfibril organization"/>
    <property type="evidence" value="ECO:0007669"/>
    <property type="project" value="InterPro"/>
</dbReference>
<evidence type="ECO:0000256" key="7">
    <source>
        <dbReference type="ARBA" id="ARBA00023180"/>
    </source>
</evidence>
<evidence type="ECO:0000256" key="1">
    <source>
        <dbReference type="ARBA" id="ARBA00004609"/>
    </source>
</evidence>
<dbReference type="Pfam" id="PF04833">
    <property type="entry name" value="COBRA"/>
    <property type="match status" value="1"/>
</dbReference>
<evidence type="ECO:0000313" key="13">
    <source>
        <dbReference type="Proteomes" id="UP001237642"/>
    </source>
</evidence>
<evidence type="ECO:0000256" key="10">
    <source>
        <dbReference type="SAM" id="SignalP"/>
    </source>
</evidence>
<evidence type="ECO:0000256" key="3">
    <source>
        <dbReference type="ARBA" id="ARBA00022475"/>
    </source>
</evidence>
<dbReference type="InterPro" id="IPR006918">
    <property type="entry name" value="COBRA_pln"/>
</dbReference>
<dbReference type="GO" id="GO:0005886">
    <property type="term" value="C:plasma membrane"/>
    <property type="evidence" value="ECO:0007669"/>
    <property type="project" value="UniProtKB-SubCell"/>
</dbReference>
<dbReference type="PANTHER" id="PTHR31052:SF12">
    <property type="entry name" value="COBRA-LIKE PROTEIN 7"/>
    <property type="match status" value="1"/>
</dbReference>
<feature type="domain" description="COBRA C-terminal" evidence="11">
    <location>
        <begin position="424"/>
        <end position="633"/>
    </location>
</feature>
<comment type="similarity">
    <text evidence="2">Belongs to the COBRA family.</text>
</comment>
<keyword evidence="13" id="KW-1185">Reference proteome</keyword>
<reference evidence="12" key="1">
    <citation type="submission" date="2023-02" db="EMBL/GenBank/DDBJ databases">
        <title>Genome of toxic invasive species Heracleum sosnowskyi carries increased number of genes despite the absence of recent whole-genome duplications.</title>
        <authorList>
            <person name="Schelkunov M."/>
            <person name="Shtratnikova V."/>
            <person name="Makarenko M."/>
            <person name="Klepikova A."/>
            <person name="Omelchenko D."/>
            <person name="Novikova G."/>
            <person name="Obukhova E."/>
            <person name="Bogdanov V."/>
            <person name="Penin A."/>
            <person name="Logacheva M."/>
        </authorList>
    </citation>
    <scope>NUCLEOTIDE SEQUENCE</scope>
    <source>
        <strain evidence="12">Hsosn_3</strain>
        <tissue evidence="12">Leaf</tissue>
    </source>
</reference>
<evidence type="ECO:0000256" key="5">
    <source>
        <dbReference type="ARBA" id="ARBA00022729"/>
    </source>
</evidence>
<feature type="chain" id="PRO_5042084609" evidence="10">
    <location>
        <begin position="16"/>
        <end position="660"/>
    </location>
</feature>
<keyword evidence="4" id="KW-0336">GPI-anchor</keyword>
<keyword evidence="6" id="KW-0472">Membrane</keyword>
<evidence type="ECO:0000256" key="2">
    <source>
        <dbReference type="ARBA" id="ARBA00005507"/>
    </source>
</evidence>
<evidence type="ECO:0000313" key="12">
    <source>
        <dbReference type="EMBL" id="KAK1378964.1"/>
    </source>
</evidence>
<organism evidence="12 13">
    <name type="scientific">Heracleum sosnowskyi</name>
    <dbReference type="NCBI Taxonomy" id="360622"/>
    <lineage>
        <taxon>Eukaryota</taxon>
        <taxon>Viridiplantae</taxon>
        <taxon>Streptophyta</taxon>
        <taxon>Embryophyta</taxon>
        <taxon>Tracheophyta</taxon>
        <taxon>Spermatophyta</taxon>
        <taxon>Magnoliopsida</taxon>
        <taxon>eudicotyledons</taxon>
        <taxon>Gunneridae</taxon>
        <taxon>Pentapetalae</taxon>
        <taxon>asterids</taxon>
        <taxon>campanulids</taxon>
        <taxon>Apiales</taxon>
        <taxon>Apiaceae</taxon>
        <taxon>Apioideae</taxon>
        <taxon>apioid superclade</taxon>
        <taxon>Tordylieae</taxon>
        <taxon>Tordyliinae</taxon>
        <taxon>Heracleum</taxon>
    </lineage>
</organism>
<evidence type="ECO:0000256" key="4">
    <source>
        <dbReference type="ARBA" id="ARBA00022622"/>
    </source>
</evidence>
<accession>A0AAD8MNE4</accession>
<dbReference type="Proteomes" id="UP001237642">
    <property type="component" value="Unassembled WGS sequence"/>
</dbReference>
<keyword evidence="7" id="KW-0325">Glycoprotein</keyword>
<dbReference type="InterPro" id="IPR056900">
    <property type="entry name" value="COB_C"/>
</dbReference>
<dbReference type="AlphaFoldDB" id="A0AAD8MNE4"/>
<evidence type="ECO:0000256" key="8">
    <source>
        <dbReference type="ARBA" id="ARBA00023288"/>
    </source>
</evidence>
<evidence type="ECO:0000256" key="6">
    <source>
        <dbReference type="ARBA" id="ARBA00023136"/>
    </source>
</evidence>
<evidence type="ECO:0000259" key="11">
    <source>
        <dbReference type="Pfam" id="PF25079"/>
    </source>
</evidence>
<sequence length="660" mass="72704">MFLLLFSFEIFISKAQDPTGGGGGGGAAGDAGGDAGEKTIAPPPQAASCNGIFISYHFMSRKKEYPHLKNATAQPWAFKSTATVLNTGTTELKEWKMFIKFQHEELLVSASGATIEDADDLPADVSNGTTLMGSAQSVLKTAIETAGDLAQIQAEIKLVGTQFGVRPPGVPMPKTITLQNDGFKCPAPNRRGAKTMYACCVKDPKFKVKKEKTKVYARRKGDLVIAYDVTQATKSNYQAQVTMENHNPLGRLDHWNLTWEWMRGEFIYNMKGAYTHLKDYSDCILGPAATYYGDMDFSQVQNCQKKPVIADLPPDRAKDKLIGNVPFCCKNGSLMSPIMNKTNAKAVFQLQVFKIPPDLNITAITPPSRWKIEGIVSSTFKCGTPLRVSQAEFPDPGGLDEVSLAIASWQVVCNITRPKKGKTKCCVSYSGFYNESIIPCNTCACGCDEDSTCSKKAAPILIPPEALLIPFVNRTAKALAWSKLRHRRVRRPLPCGDNCGVSINWHVSTNFKAGWSARVTLFNWKQNNFQDWFVAAQLKKAGVGFEKAYSFNGTLLRKLNNTIFLEGLPGLTYLMAITNGTNPRKDYLIPGKQQSVLSFNKKNLKRLKIEKGDGFPTKLLFNGEECSLPTHFPIPDFGHRTHANLVVALASLAIFVFLYL</sequence>
<keyword evidence="3" id="KW-1003">Cell membrane</keyword>
<dbReference type="GO" id="GO:0098552">
    <property type="term" value="C:side of membrane"/>
    <property type="evidence" value="ECO:0007669"/>
    <property type="project" value="UniProtKB-KW"/>
</dbReference>
<comment type="subcellular location">
    <subcellularLocation>
        <location evidence="1">Cell membrane</location>
        <topology evidence="1">Lipid-anchor</topology>
        <topology evidence="1">GPI-anchor</topology>
    </subcellularLocation>
</comment>
<evidence type="ECO:0000256" key="9">
    <source>
        <dbReference type="SAM" id="MobiDB-lite"/>
    </source>
</evidence>
<feature type="region of interest" description="Disordered" evidence="9">
    <location>
        <begin position="18"/>
        <end position="43"/>
    </location>
</feature>
<proteinExistence type="inferred from homology"/>
<dbReference type="EMBL" id="JAUIZM010000006">
    <property type="protein sequence ID" value="KAK1378964.1"/>
    <property type="molecule type" value="Genomic_DNA"/>
</dbReference>
<dbReference type="Pfam" id="PF25079">
    <property type="entry name" value="COB_C"/>
    <property type="match status" value="1"/>
</dbReference>
<gene>
    <name evidence="12" type="ORF">POM88_025708</name>
</gene>
<protein>
    <submittedName>
        <fullName evidence="12">COBRA domain-containing protein</fullName>
    </submittedName>
</protein>
<reference evidence="12" key="2">
    <citation type="submission" date="2023-05" db="EMBL/GenBank/DDBJ databases">
        <authorList>
            <person name="Schelkunov M.I."/>
        </authorList>
    </citation>
    <scope>NUCLEOTIDE SEQUENCE</scope>
    <source>
        <strain evidence="12">Hsosn_3</strain>
        <tissue evidence="12">Leaf</tissue>
    </source>
</reference>
<keyword evidence="5 10" id="KW-0732">Signal</keyword>
<feature type="signal peptide" evidence="10">
    <location>
        <begin position="1"/>
        <end position="15"/>
    </location>
</feature>
<keyword evidence="8" id="KW-0449">Lipoprotein</keyword>
<name>A0AAD8MNE4_9APIA</name>